<organism evidence="2 3">
    <name type="scientific">Staphylococcus delphini</name>
    <dbReference type="NCBI Taxonomy" id="53344"/>
    <lineage>
        <taxon>Bacteria</taxon>
        <taxon>Bacillati</taxon>
        <taxon>Bacillota</taxon>
        <taxon>Bacilli</taxon>
        <taxon>Bacillales</taxon>
        <taxon>Staphylococcaceae</taxon>
        <taxon>Staphylococcus</taxon>
        <taxon>Staphylococcus intermedius group</taxon>
    </lineage>
</organism>
<feature type="transmembrane region" description="Helical" evidence="1">
    <location>
        <begin position="213"/>
        <end position="235"/>
    </location>
</feature>
<dbReference type="Proteomes" id="UP000218335">
    <property type="component" value="Unassembled WGS sequence"/>
</dbReference>
<feature type="transmembrane region" description="Helical" evidence="1">
    <location>
        <begin position="247"/>
        <end position="272"/>
    </location>
</feature>
<feature type="transmembrane region" description="Helical" evidence="1">
    <location>
        <begin position="595"/>
        <end position="614"/>
    </location>
</feature>
<comment type="caution">
    <text evidence="2">The sequence shown here is derived from an EMBL/GenBank/DDBJ whole genome shotgun (WGS) entry which is preliminary data.</text>
</comment>
<keyword evidence="1" id="KW-1133">Transmembrane helix</keyword>
<dbReference type="EMBL" id="MWUU01000002">
    <property type="protein sequence ID" value="PCF56900.1"/>
    <property type="molecule type" value="Genomic_DNA"/>
</dbReference>
<dbReference type="Pfam" id="PF07242">
    <property type="entry name" value="DUF1430"/>
    <property type="match status" value="1"/>
</dbReference>
<evidence type="ECO:0000256" key="1">
    <source>
        <dbReference type="SAM" id="Phobius"/>
    </source>
</evidence>
<dbReference type="AlphaFoldDB" id="A0A2A4H0K3"/>
<feature type="transmembrane region" description="Helical" evidence="1">
    <location>
        <begin position="7"/>
        <end position="25"/>
    </location>
</feature>
<keyword evidence="1" id="KW-0812">Transmembrane</keyword>
<dbReference type="RefSeq" id="WP_096591511.1">
    <property type="nucleotide sequence ID" value="NZ_MWRM01000008.1"/>
</dbReference>
<reference evidence="2 3" key="1">
    <citation type="journal article" date="2017" name="PLoS ONE">
        <title>Development of a real-time PCR for detection of Staphylococcus pseudintermedius using a novel automated comparison of whole-genome sequences.</title>
        <authorList>
            <person name="Verstappen K.M."/>
            <person name="Huijbregts L."/>
            <person name="Spaninks M."/>
            <person name="Wagenaar J.A."/>
            <person name="Fluit A.C."/>
            <person name="Duim B."/>
        </authorList>
    </citation>
    <scope>NUCLEOTIDE SEQUENCE [LARGE SCALE GENOMIC DNA]</scope>
    <source>
        <strain evidence="2 3">215070706401-1</strain>
    </source>
</reference>
<feature type="transmembrane region" description="Helical" evidence="1">
    <location>
        <begin position="160"/>
        <end position="179"/>
    </location>
</feature>
<evidence type="ECO:0000313" key="2">
    <source>
        <dbReference type="EMBL" id="PCF56900.1"/>
    </source>
</evidence>
<feature type="transmembrane region" description="Helical" evidence="1">
    <location>
        <begin position="620"/>
        <end position="641"/>
    </location>
</feature>
<gene>
    <name evidence="2" type="ORF">B5C08_02360</name>
</gene>
<keyword evidence="1" id="KW-0472">Membrane</keyword>
<dbReference type="InterPro" id="IPR006541">
    <property type="entry name" value="Bacteriocin_ass"/>
</dbReference>
<evidence type="ECO:0000313" key="3">
    <source>
        <dbReference type="Proteomes" id="UP000218335"/>
    </source>
</evidence>
<feature type="transmembrane region" description="Helical" evidence="1">
    <location>
        <begin position="548"/>
        <end position="574"/>
    </location>
</feature>
<accession>A0A2A4H0K3</accession>
<proteinExistence type="predicted"/>
<sequence length="655" mass="77297">MKWMKHLLDVVTLTLISLFLILVLYEEDSEILTGSRVMLEVESWDYQHSKAEVFEKFEKVAKDADIAIFKVVIDHKEHQVDKAIYTFNEKANHHTIAPMNTTYSYHHLTHDQLMQRDVRGDYFILDDIANNEQLKTALESVGLKVRMGSVQSWMIYGDVLINRGVLLPFVTLLIIYLLYHLHYRSQNFKTYATMRLHGYRFFNILFLNIKKTIVRWLILAISVGFLSIGLLKWLGLDGQLEYFVSRLIVVDILFWAILSISSLLSCFLLIRIDIPLMIKGLKPYRLLRAMNHISKLSMLVLLTLLILPNLNQMKKLAQIQETETWWGKLDDYYTIDLKPIRRSMNEEMEFAKRYHQMVVYSEQHEQALLMRQNVSYEPSQINFVPEEGNVLFVNQNFVDFFKSQLRDLPNLEDRPGQIELYLPPQAKNEASAIRADFQDWVNYQLPNPESKTKVQVTQIKKPYQVYAFDVRTGLSTTYMKSPAILMLNAKDLTDDFYYSTLSQGELIFKNYENIVRNIDRFDLKNDVQGVTNYKDRVMKMYREAQTKWIVYSFSSAIAMAVLCIVTLLDVLHYFEQHRQWLLMRKMFGFRRWQNYRNYIILNGLFTGIIGAVLFEKTQNSNVLWIFGVILLFQFVIQWGYIHYLEKQFNALIREA</sequence>
<dbReference type="NCBIfam" id="TIGR01654">
    <property type="entry name" value="bact_immun_7tm"/>
    <property type="match status" value="1"/>
</dbReference>
<name>A0A2A4H0K3_9STAP</name>
<protein>
    <submittedName>
        <fullName evidence="2">Bacteriocin-associated protein</fullName>
    </submittedName>
</protein>